<keyword evidence="19" id="KW-1185">Reference proteome</keyword>
<keyword evidence="10" id="KW-1015">Disulfide bond</keyword>
<sequence length="301" mass="34136">MASLLFLAALAIVAPLAEAHFTFVRVKHGGEWKNPLQYIRNKTSPYDEQAYYESNFLYRYYNWPTYSIDRPESIRCGRGNMDHANVTEVLTVKAGDEVEIAQQRSEPDEWTDDQFFNCTDGYGTCYHQDGWYQDFNHPGPLLVHLSKVPDGQNITTYDGTGDWVKIHTVGIESAKPLNWKLYTRTPPHLTFKIPPQTPSGQYLMRMDVIWSGMTDEYIKIGEAGSLGQMYPSCAQLNIVSDSTAPFPKGVKIPEIFDPYAPGMTTTYEMYNMQSLDANYTYPGGDLWDGEKFVEDKPVAAA</sequence>
<keyword evidence="11" id="KW-0119">Carbohydrate metabolism</keyword>
<evidence type="ECO:0000256" key="9">
    <source>
        <dbReference type="ARBA" id="ARBA00023033"/>
    </source>
</evidence>
<dbReference type="GO" id="GO:0005576">
    <property type="term" value="C:extracellular region"/>
    <property type="evidence" value="ECO:0007669"/>
    <property type="project" value="UniProtKB-SubCell"/>
</dbReference>
<evidence type="ECO:0000256" key="8">
    <source>
        <dbReference type="ARBA" id="ARBA00023008"/>
    </source>
</evidence>
<dbReference type="GO" id="GO:0046872">
    <property type="term" value="F:metal ion binding"/>
    <property type="evidence" value="ECO:0007669"/>
    <property type="project" value="UniProtKB-KW"/>
</dbReference>
<keyword evidence="8" id="KW-0186">Copper</keyword>
<comment type="cofactor">
    <cofactor evidence="1">
        <name>Cu(2+)</name>
        <dbReference type="ChEBI" id="CHEBI:29036"/>
    </cofactor>
</comment>
<proteinExistence type="inferred from homology"/>
<gene>
    <name evidence="18" type="ORF">BDV96DRAFT_642933</name>
</gene>
<dbReference type="OrthoDB" id="3496539at2759"/>
<reference evidence="18" key="1">
    <citation type="journal article" date="2020" name="Stud. Mycol.">
        <title>101 Dothideomycetes genomes: a test case for predicting lifestyles and emergence of pathogens.</title>
        <authorList>
            <person name="Haridas S."/>
            <person name="Albert R."/>
            <person name="Binder M."/>
            <person name="Bloem J."/>
            <person name="Labutti K."/>
            <person name="Salamov A."/>
            <person name="Andreopoulos B."/>
            <person name="Baker S."/>
            <person name="Barry K."/>
            <person name="Bills G."/>
            <person name="Bluhm B."/>
            <person name="Cannon C."/>
            <person name="Castanera R."/>
            <person name="Culley D."/>
            <person name="Daum C."/>
            <person name="Ezra D."/>
            <person name="Gonzalez J."/>
            <person name="Henrissat B."/>
            <person name="Kuo A."/>
            <person name="Liang C."/>
            <person name="Lipzen A."/>
            <person name="Lutzoni F."/>
            <person name="Magnuson J."/>
            <person name="Mondo S."/>
            <person name="Nolan M."/>
            <person name="Ohm R."/>
            <person name="Pangilinan J."/>
            <person name="Park H.-J."/>
            <person name="Ramirez L."/>
            <person name="Alfaro M."/>
            <person name="Sun H."/>
            <person name="Tritt A."/>
            <person name="Yoshinaga Y."/>
            <person name="Zwiers L.-H."/>
            <person name="Turgeon B."/>
            <person name="Goodwin S."/>
            <person name="Spatafora J."/>
            <person name="Crous P."/>
            <person name="Grigoriev I."/>
        </authorList>
    </citation>
    <scope>NUCLEOTIDE SEQUENCE</scope>
    <source>
        <strain evidence="18">CBS 627.86</strain>
    </source>
</reference>
<evidence type="ECO:0000313" key="18">
    <source>
        <dbReference type="EMBL" id="KAF2118757.1"/>
    </source>
</evidence>
<evidence type="ECO:0000259" key="17">
    <source>
        <dbReference type="Pfam" id="PF03443"/>
    </source>
</evidence>
<feature type="signal peptide" evidence="16">
    <location>
        <begin position="1"/>
        <end position="19"/>
    </location>
</feature>
<accession>A0A6A5ZIU1</accession>
<evidence type="ECO:0000256" key="2">
    <source>
        <dbReference type="ARBA" id="ARBA00004613"/>
    </source>
</evidence>
<evidence type="ECO:0000256" key="5">
    <source>
        <dbReference type="ARBA" id="ARBA00022729"/>
    </source>
</evidence>
<evidence type="ECO:0000256" key="14">
    <source>
        <dbReference type="ARBA" id="ARBA00045077"/>
    </source>
</evidence>
<dbReference type="PANTHER" id="PTHR33353">
    <property type="entry name" value="PUTATIVE (AFU_ORTHOLOGUE AFUA_1G12560)-RELATED"/>
    <property type="match status" value="1"/>
</dbReference>
<keyword evidence="7" id="KW-0560">Oxidoreductase</keyword>
<keyword evidence="12" id="KW-0624">Polysaccharide degradation</keyword>
<dbReference type="Pfam" id="PF03443">
    <property type="entry name" value="AA9"/>
    <property type="match status" value="1"/>
</dbReference>
<comment type="similarity">
    <text evidence="13">Belongs to the polysaccharide monooxygenase AA9 family.</text>
</comment>
<evidence type="ECO:0000256" key="7">
    <source>
        <dbReference type="ARBA" id="ARBA00023002"/>
    </source>
</evidence>
<keyword evidence="6" id="KW-0136">Cellulose degradation</keyword>
<dbReference type="InterPro" id="IPR005103">
    <property type="entry name" value="AA9_LPMO"/>
</dbReference>
<keyword evidence="5 16" id="KW-0732">Signal</keyword>
<evidence type="ECO:0000256" key="13">
    <source>
        <dbReference type="ARBA" id="ARBA00044502"/>
    </source>
</evidence>
<evidence type="ECO:0000256" key="12">
    <source>
        <dbReference type="ARBA" id="ARBA00023326"/>
    </source>
</evidence>
<evidence type="ECO:0000256" key="6">
    <source>
        <dbReference type="ARBA" id="ARBA00023001"/>
    </source>
</evidence>
<dbReference type="EC" id="1.14.99.56" evidence="15"/>
<feature type="chain" id="PRO_5025430120" description="lytic cellulose monooxygenase (C4-dehydrogenating)" evidence="16">
    <location>
        <begin position="20"/>
        <end position="301"/>
    </location>
</feature>
<dbReference type="AlphaFoldDB" id="A0A6A5ZIU1"/>
<dbReference type="InterPro" id="IPR049892">
    <property type="entry name" value="AA9"/>
</dbReference>
<keyword evidence="3" id="KW-0964">Secreted</keyword>
<evidence type="ECO:0000256" key="1">
    <source>
        <dbReference type="ARBA" id="ARBA00001973"/>
    </source>
</evidence>
<organism evidence="18 19">
    <name type="scientific">Lophiotrema nucula</name>
    <dbReference type="NCBI Taxonomy" id="690887"/>
    <lineage>
        <taxon>Eukaryota</taxon>
        <taxon>Fungi</taxon>
        <taxon>Dikarya</taxon>
        <taxon>Ascomycota</taxon>
        <taxon>Pezizomycotina</taxon>
        <taxon>Dothideomycetes</taxon>
        <taxon>Pleosporomycetidae</taxon>
        <taxon>Pleosporales</taxon>
        <taxon>Lophiotremataceae</taxon>
        <taxon>Lophiotrema</taxon>
    </lineage>
</organism>
<evidence type="ECO:0000256" key="4">
    <source>
        <dbReference type="ARBA" id="ARBA00022723"/>
    </source>
</evidence>
<dbReference type="Gene3D" id="2.70.50.70">
    <property type="match status" value="1"/>
</dbReference>
<comment type="catalytic activity">
    <reaction evidence="14">
        <text>[(1-&gt;4)-beta-D-glucosyl]n+m + reduced acceptor + O2 = 4-dehydro-beta-D-glucosyl-[(1-&gt;4)-beta-D-glucosyl]n-1 + [(1-&gt;4)-beta-D-glucosyl]m + acceptor + H2O.</text>
        <dbReference type="EC" id="1.14.99.56"/>
    </reaction>
</comment>
<evidence type="ECO:0000256" key="3">
    <source>
        <dbReference type="ARBA" id="ARBA00022525"/>
    </source>
</evidence>
<keyword evidence="4" id="KW-0479">Metal-binding</keyword>
<name>A0A6A5ZIU1_9PLEO</name>
<evidence type="ECO:0000256" key="15">
    <source>
        <dbReference type="ARBA" id="ARBA00047174"/>
    </source>
</evidence>
<keyword evidence="9" id="KW-0503">Monooxygenase</keyword>
<dbReference type="PANTHER" id="PTHR33353:SF10">
    <property type="entry name" value="ENDO-BETA-1,4-GLUCANASE D"/>
    <property type="match status" value="1"/>
</dbReference>
<dbReference type="EMBL" id="ML977316">
    <property type="protein sequence ID" value="KAF2118757.1"/>
    <property type="molecule type" value="Genomic_DNA"/>
</dbReference>
<evidence type="ECO:0000256" key="11">
    <source>
        <dbReference type="ARBA" id="ARBA00023277"/>
    </source>
</evidence>
<evidence type="ECO:0000256" key="10">
    <source>
        <dbReference type="ARBA" id="ARBA00023157"/>
    </source>
</evidence>
<comment type="subcellular location">
    <subcellularLocation>
        <location evidence="2">Secreted</location>
    </subcellularLocation>
</comment>
<dbReference type="GO" id="GO:0030245">
    <property type="term" value="P:cellulose catabolic process"/>
    <property type="evidence" value="ECO:0007669"/>
    <property type="project" value="UniProtKB-KW"/>
</dbReference>
<keyword evidence="18" id="KW-0378">Hydrolase</keyword>
<evidence type="ECO:0000313" key="19">
    <source>
        <dbReference type="Proteomes" id="UP000799770"/>
    </source>
</evidence>
<protein>
    <recommendedName>
        <fullName evidence="15">lytic cellulose monooxygenase (C4-dehydrogenating)</fullName>
        <ecNumber evidence="15">1.14.99.56</ecNumber>
    </recommendedName>
</protein>
<dbReference type="GO" id="GO:0016787">
    <property type="term" value="F:hydrolase activity"/>
    <property type="evidence" value="ECO:0007669"/>
    <property type="project" value="UniProtKB-KW"/>
</dbReference>
<evidence type="ECO:0000256" key="16">
    <source>
        <dbReference type="SAM" id="SignalP"/>
    </source>
</evidence>
<dbReference type="Proteomes" id="UP000799770">
    <property type="component" value="Unassembled WGS sequence"/>
</dbReference>
<feature type="domain" description="Auxiliary Activity family 9 catalytic" evidence="17">
    <location>
        <begin position="62"/>
        <end position="271"/>
    </location>
</feature>
<dbReference type="GO" id="GO:0004497">
    <property type="term" value="F:monooxygenase activity"/>
    <property type="evidence" value="ECO:0007669"/>
    <property type="project" value="UniProtKB-KW"/>
</dbReference>